<dbReference type="InterPro" id="IPR006949">
    <property type="entry name" value="Barrel_Baseplate_J-like"/>
</dbReference>
<evidence type="ECO:0000313" key="3">
    <source>
        <dbReference type="EMBL" id="KAB1079410.1"/>
    </source>
</evidence>
<organism evidence="3 4">
    <name type="scientific">Methylobacterium soli</name>
    <dbReference type="NCBI Taxonomy" id="553447"/>
    <lineage>
        <taxon>Bacteria</taxon>
        <taxon>Pseudomonadati</taxon>
        <taxon>Pseudomonadota</taxon>
        <taxon>Alphaproteobacteria</taxon>
        <taxon>Hyphomicrobiales</taxon>
        <taxon>Methylobacteriaceae</taxon>
        <taxon>Methylobacterium</taxon>
    </lineage>
</organism>
<dbReference type="OrthoDB" id="7565172at2"/>
<evidence type="ECO:0000313" key="4">
    <source>
        <dbReference type="Proteomes" id="UP000474159"/>
    </source>
</evidence>
<dbReference type="InterPro" id="IPR058531">
    <property type="entry name" value="Baseplate_J_M"/>
</dbReference>
<protein>
    <submittedName>
        <fullName evidence="3">Baseplate J/gp47 family protein</fullName>
    </submittedName>
</protein>
<keyword evidence="4" id="KW-1185">Reference proteome</keyword>
<reference evidence="3 4" key="1">
    <citation type="submission" date="2019-09" db="EMBL/GenBank/DDBJ databases">
        <title>YIM 48816 draft genome.</title>
        <authorList>
            <person name="Jiang L."/>
        </authorList>
    </citation>
    <scope>NUCLEOTIDE SEQUENCE [LARGE SCALE GENOMIC DNA]</scope>
    <source>
        <strain evidence="3 4">YIM 48816</strain>
    </source>
</reference>
<feature type="domain" description="Baseplate protein J-like barrel" evidence="1">
    <location>
        <begin position="94"/>
        <end position="168"/>
    </location>
</feature>
<feature type="domain" description="Baseplate J-like central" evidence="2">
    <location>
        <begin position="193"/>
        <end position="263"/>
    </location>
</feature>
<gene>
    <name evidence="3" type="ORF">F6X53_11445</name>
</gene>
<evidence type="ECO:0000259" key="2">
    <source>
        <dbReference type="Pfam" id="PF26078"/>
    </source>
</evidence>
<dbReference type="Pfam" id="PF26078">
    <property type="entry name" value="Baseplate_J_M"/>
    <property type="match status" value="1"/>
</dbReference>
<comment type="caution">
    <text evidence="3">The sequence shown here is derived from an EMBL/GenBank/DDBJ whole genome shotgun (WGS) entry which is preliminary data.</text>
</comment>
<dbReference type="EMBL" id="VZZK01000009">
    <property type="protein sequence ID" value="KAB1079410.1"/>
    <property type="molecule type" value="Genomic_DNA"/>
</dbReference>
<dbReference type="Pfam" id="PF04865">
    <property type="entry name" value="Baseplate_J"/>
    <property type="match status" value="1"/>
</dbReference>
<accession>A0A6L3T0X3</accession>
<evidence type="ECO:0000259" key="1">
    <source>
        <dbReference type="Pfam" id="PF04865"/>
    </source>
</evidence>
<dbReference type="AlphaFoldDB" id="A0A6L3T0X3"/>
<dbReference type="RefSeq" id="WP_151000145.1">
    <property type="nucleotide sequence ID" value="NZ_BPQY01000460.1"/>
</dbReference>
<dbReference type="PANTHER" id="PTHR37829:SF3">
    <property type="entry name" value="PROTEIN JAYE-RELATED"/>
    <property type="match status" value="1"/>
</dbReference>
<proteinExistence type="predicted"/>
<dbReference type="Proteomes" id="UP000474159">
    <property type="component" value="Unassembled WGS sequence"/>
</dbReference>
<dbReference type="InterPro" id="IPR052399">
    <property type="entry name" value="Phage_Baseplate_Assmbl_Protein"/>
</dbReference>
<sequence>MPLQIPSLPEVRGLSRDFLAAYLTGGADLPPNSRARVLSDDNAGLAFGAYQFIARLAVEFLPDEGGAGGEFLERWANIYVGGRQAATFATGTAVASGIAGTVLPAGSQLAGGNGATFETTQALTVGPSPAPVPIRAITAGSAANLAVGTSLSLATAVAGVNATATLTALQPGIDTESDDSLRERVLFRMRRVPQGGDADDYIGWARDVPGVTRVWVSPHEMGPGSLAVRFMMDDLRAGSRGLPNPNDIATVRAYLDERRPVTVQDLYVGAPVTEPIGFRVRALTPNTAAARNAIAASVTAMLAERAAPARAVGGRRVAAQTIFAAWVSEAISAAAGVVSFHLDMDDHVMPTNASLATLGSISFG</sequence>
<name>A0A6L3T0X3_9HYPH</name>
<dbReference type="PANTHER" id="PTHR37829">
    <property type="entry name" value="PHAGE-LIKE ELEMENT PBSX PROTEIN XKDT"/>
    <property type="match status" value="1"/>
</dbReference>